<dbReference type="Proteomes" id="UP001597414">
    <property type="component" value="Unassembled WGS sequence"/>
</dbReference>
<sequence length="671" mass="73904">MGKKENILIESIGTYLPPKSISTQEVLQACKNQIRFPLEKISGIKTRRMAGEEEFSIDLARKAISECLKDSKYSPEEIDLLICCNISRVDKPDLQSFEPCTAVKLKKEFAFLNALAFDITNACAGMFTGVYIAKALMETKAVKKAMIVSGEYITHLTLTAQREAENYMDSRLACLTLGDAGAAVVLESTSNDQIGFVALDLQTFGRYSPYCIAKTSDQGGWIMLTDSVNLTDAGIKSGAESALDVLKREGWYPDKFDHLILHQTSKMTLNSARKEINDLLDEPILHDENTINNLEERGNTASTSHFVALFDHIQNNRIKSGDKVVFGISASGLTTGTALYVFDDLPDRIREKESAKKHLINTSPVQKNIPHHSSQLPWIRVESIGTLPLDRQSGRDSLELLRKAAENCLNQSSHPVNDIGLLIHTGIYRSDNVLEPAFAALLAGELNLNASLADKDKKSLAFDIFNGSMGFLQACFIAQQMISAGTSDTAMIVATELENNAKFFPKNLIGICETASAILLDKSPQKDKGFSRFLFKYLLEDIAAYTVNCSTKEVIPFFQIEKGSELEEKYLQAIQPLVDEILKQEGIMLQEIDWVFPPQISSGFIKSLSGRIGLNDEKFIDIVGEGPDLFSSSIPFGMKYALENGLVKSGDIGLIIAVGSGLQIGCAIYHF</sequence>
<feature type="domain" description="Beta-ketoacyl-[acyl-carrier-protein] synthase III C-terminal" evidence="3">
    <location>
        <begin position="246"/>
        <end position="340"/>
    </location>
</feature>
<evidence type="ECO:0000313" key="5">
    <source>
        <dbReference type="EMBL" id="MFD2201717.1"/>
    </source>
</evidence>
<evidence type="ECO:0000313" key="6">
    <source>
        <dbReference type="Proteomes" id="UP001597414"/>
    </source>
</evidence>
<keyword evidence="1" id="KW-0808">Transferase</keyword>
<evidence type="ECO:0000259" key="4">
    <source>
        <dbReference type="Pfam" id="PF08545"/>
    </source>
</evidence>
<comment type="caution">
    <text evidence="5">The sequence shown here is derived from an EMBL/GenBank/DDBJ whole genome shotgun (WGS) entry which is preliminary data.</text>
</comment>
<evidence type="ECO:0000256" key="1">
    <source>
        <dbReference type="ARBA" id="ARBA00022679"/>
    </source>
</evidence>
<feature type="domain" description="Beta-ketoacyl-[acyl-carrier-protein] synthase III N-terminal" evidence="4">
    <location>
        <begin position="117"/>
        <end position="203"/>
    </location>
</feature>
<dbReference type="PANTHER" id="PTHR34069">
    <property type="entry name" value="3-OXOACYL-[ACYL-CARRIER-PROTEIN] SYNTHASE 3"/>
    <property type="match status" value="1"/>
</dbReference>
<gene>
    <name evidence="5" type="ORF">ACFSKV_09075</name>
</gene>
<name>A0ABW5B716_9BACT</name>
<accession>A0ABW5B716</accession>
<dbReference type="SUPFAM" id="SSF53901">
    <property type="entry name" value="Thiolase-like"/>
    <property type="match status" value="4"/>
</dbReference>
<dbReference type="InterPro" id="IPR013747">
    <property type="entry name" value="ACP_syn_III_C"/>
</dbReference>
<keyword evidence="2" id="KW-0012">Acyltransferase</keyword>
<dbReference type="Pfam" id="PF08545">
    <property type="entry name" value="ACP_syn_III"/>
    <property type="match status" value="1"/>
</dbReference>
<keyword evidence="6" id="KW-1185">Reference proteome</keyword>
<dbReference type="PANTHER" id="PTHR34069:SF2">
    <property type="entry name" value="BETA-KETOACYL-[ACYL-CARRIER-PROTEIN] SYNTHASE III"/>
    <property type="match status" value="1"/>
</dbReference>
<protein>
    <submittedName>
        <fullName evidence="5">3-oxoacyl-[acyl-carrier-protein] synthase III C-terminal domain-containing protein</fullName>
    </submittedName>
</protein>
<dbReference type="InterPro" id="IPR016039">
    <property type="entry name" value="Thiolase-like"/>
</dbReference>
<dbReference type="EMBL" id="JBHUIV010000014">
    <property type="protein sequence ID" value="MFD2201717.1"/>
    <property type="molecule type" value="Genomic_DNA"/>
</dbReference>
<reference evidence="6" key="1">
    <citation type="journal article" date="2019" name="Int. J. Syst. Evol. Microbiol.">
        <title>The Global Catalogue of Microorganisms (GCM) 10K type strain sequencing project: providing services to taxonomists for standard genome sequencing and annotation.</title>
        <authorList>
            <consortium name="The Broad Institute Genomics Platform"/>
            <consortium name="The Broad Institute Genome Sequencing Center for Infectious Disease"/>
            <person name="Wu L."/>
            <person name="Ma J."/>
        </authorList>
    </citation>
    <scope>NUCLEOTIDE SEQUENCE [LARGE SCALE GENOMIC DNA]</scope>
    <source>
        <strain evidence="6">KCTC 19812</strain>
    </source>
</reference>
<organism evidence="5 6">
    <name type="scientific">Shivajiella indica</name>
    <dbReference type="NCBI Taxonomy" id="872115"/>
    <lineage>
        <taxon>Bacteria</taxon>
        <taxon>Pseudomonadati</taxon>
        <taxon>Bacteroidota</taxon>
        <taxon>Cytophagia</taxon>
        <taxon>Cytophagales</taxon>
        <taxon>Cyclobacteriaceae</taxon>
        <taxon>Shivajiella</taxon>
    </lineage>
</organism>
<feature type="domain" description="Beta-ketoacyl-[acyl-carrier-protein] synthase III C-terminal" evidence="3">
    <location>
        <begin position="582"/>
        <end position="670"/>
    </location>
</feature>
<proteinExistence type="predicted"/>
<dbReference type="Pfam" id="PF08541">
    <property type="entry name" value="ACP_syn_III_C"/>
    <property type="match status" value="2"/>
</dbReference>
<evidence type="ECO:0000259" key="3">
    <source>
        <dbReference type="Pfam" id="PF08541"/>
    </source>
</evidence>
<dbReference type="InterPro" id="IPR013751">
    <property type="entry name" value="ACP_syn_III_N"/>
</dbReference>
<dbReference type="Gene3D" id="3.40.47.10">
    <property type="match status" value="4"/>
</dbReference>
<evidence type="ECO:0000256" key="2">
    <source>
        <dbReference type="ARBA" id="ARBA00023315"/>
    </source>
</evidence>
<dbReference type="RefSeq" id="WP_380801640.1">
    <property type="nucleotide sequence ID" value="NZ_JBHUIV010000014.1"/>
</dbReference>